<gene>
    <name evidence="4" type="ORF">CLV70_12161</name>
</gene>
<dbReference type="GO" id="GO:0005840">
    <property type="term" value="C:ribosome"/>
    <property type="evidence" value="ECO:0007669"/>
    <property type="project" value="UniProtKB-KW"/>
</dbReference>
<organism evidence="4 5">
    <name type="scientific">Pseudosporangium ferrugineum</name>
    <dbReference type="NCBI Taxonomy" id="439699"/>
    <lineage>
        <taxon>Bacteria</taxon>
        <taxon>Bacillati</taxon>
        <taxon>Actinomycetota</taxon>
        <taxon>Actinomycetes</taxon>
        <taxon>Micromonosporales</taxon>
        <taxon>Micromonosporaceae</taxon>
        <taxon>Pseudosporangium</taxon>
    </lineage>
</organism>
<feature type="domain" description="N-acetyltransferase" evidence="3">
    <location>
        <begin position="3"/>
        <end position="179"/>
    </location>
</feature>
<evidence type="ECO:0000256" key="2">
    <source>
        <dbReference type="ARBA" id="ARBA00023315"/>
    </source>
</evidence>
<dbReference type="OrthoDB" id="143110at2"/>
<dbReference type="CDD" id="cd04301">
    <property type="entry name" value="NAT_SF"/>
    <property type="match status" value="1"/>
</dbReference>
<comment type="caution">
    <text evidence="4">The sequence shown here is derived from an EMBL/GenBank/DDBJ whole genome shotgun (WGS) entry which is preliminary data.</text>
</comment>
<protein>
    <submittedName>
        <fullName evidence="4">Ribosomal protein S18 acetylase RimI-like enzyme</fullName>
    </submittedName>
</protein>
<dbReference type="PROSITE" id="PS51186">
    <property type="entry name" value="GNAT"/>
    <property type="match status" value="1"/>
</dbReference>
<keyword evidence="5" id="KW-1185">Reference proteome</keyword>
<keyword evidence="4" id="KW-0689">Ribosomal protein</keyword>
<keyword evidence="2" id="KW-0012">Acyltransferase</keyword>
<dbReference type="SUPFAM" id="SSF55729">
    <property type="entry name" value="Acyl-CoA N-acyltransferases (Nat)"/>
    <property type="match status" value="1"/>
</dbReference>
<proteinExistence type="predicted"/>
<reference evidence="4 5" key="1">
    <citation type="submission" date="2018-03" db="EMBL/GenBank/DDBJ databases">
        <title>Genomic Encyclopedia of Archaeal and Bacterial Type Strains, Phase II (KMG-II): from individual species to whole genera.</title>
        <authorList>
            <person name="Goeker M."/>
        </authorList>
    </citation>
    <scope>NUCLEOTIDE SEQUENCE [LARGE SCALE GENOMIC DNA]</scope>
    <source>
        <strain evidence="4 5">DSM 45348</strain>
    </source>
</reference>
<evidence type="ECO:0000259" key="3">
    <source>
        <dbReference type="PROSITE" id="PS51186"/>
    </source>
</evidence>
<evidence type="ECO:0000313" key="4">
    <source>
        <dbReference type="EMBL" id="PRY21059.1"/>
    </source>
</evidence>
<keyword evidence="4" id="KW-0687">Ribonucleoprotein</keyword>
<dbReference type="InterPro" id="IPR000182">
    <property type="entry name" value="GNAT_dom"/>
</dbReference>
<sequence>MPISTRRATAADAPALHDLAARTFGLATPPGTLQADIDAFISSHLSLASFERYLADPARVLLLAEDEAGRPIGYAMLVAGPITDPDLAATVATAGPDSIELSKFYVAPDNHGSGVAGTLMTATLRAAAEAGAKACWLGVNQRNERAAKFYTKHGFDIIGTKKFQVGDIWHDDHVRARSL</sequence>
<dbReference type="EMBL" id="PVZG01000021">
    <property type="protein sequence ID" value="PRY21059.1"/>
    <property type="molecule type" value="Genomic_DNA"/>
</dbReference>
<dbReference type="PANTHER" id="PTHR43877">
    <property type="entry name" value="AMINOALKYLPHOSPHONATE N-ACETYLTRANSFERASE-RELATED-RELATED"/>
    <property type="match status" value="1"/>
</dbReference>
<dbReference type="GO" id="GO:0016747">
    <property type="term" value="F:acyltransferase activity, transferring groups other than amino-acyl groups"/>
    <property type="evidence" value="ECO:0007669"/>
    <property type="project" value="InterPro"/>
</dbReference>
<dbReference type="Pfam" id="PF00583">
    <property type="entry name" value="Acetyltransf_1"/>
    <property type="match status" value="1"/>
</dbReference>
<name>A0A2T0RIS8_9ACTN</name>
<dbReference type="RefSeq" id="WP_106130373.1">
    <property type="nucleotide sequence ID" value="NZ_PVZG01000021.1"/>
</dbReference>
<evidence type="ECO:0000313" key="5">
    <source>
        <dbReference type="Proteomes" id="UP000239209"/>
    </source>
</evidence>
<accession>A0A2T0RIS8</accession>
<dbReference type="InterPro" id="IPR050832">
    <property type="entry name" value="Bact_Acetyltransf"/>
</dbReference>
<evidence type="ECO:0000256" key="1">
    <source>
        <dbReference type="ARBA" id="ARBA00022679"/>
    </source>
</evidence>
<dbReference type="AlphaFoldDB" id="A0A2T0RIS8"/>
<dbReference type="Proteomes" id="UP000239209">
    <property type="component" value="Unassembled WGS sequence"/>
</dbReference>
<keyword evidence="1" id="KW-0808">Transferase</keyword>
<dbReference type="InterPro" id="IPR016181">
    <property type="entry name" value="Acyl_CoA_acyltransferase"/>
</dbReference>
<dbReference type="Gene3D" id="3.40.630.30">
    <property type="match status" value="1"/>
</dbReference>